<name>A0A3P7J6F1_STRVU</name>
<keyword evidence="2" id="KW-1185">Reference proteome</keyword>
<dbReference type="EMBL" id="UYYB01096366">
    <property type="protein sequence ID" value="VDM76113.1"/>
    <property type="molecule type" value="Genomic_DNA"/>
</dbReference>
<accession>A0A3P7J6F1</accession>
<protein>
    <submittedName>
        <fullName evidence="1">Uncharacterized protein</fullName>
    </submittedName>
</protein>
<proteinExistence type="predicted"/>
<dbReference type="AlphaFoldDB" id="A0A3P7J6F1"/>
<gene>
    <name evidence="1" type="ORF">SVUK_LOCUS11111</name>
</gene>
<reference evidence="1 2" key="1">
    <citation type="submission" date="2018-11" db="EMBL/GenBank/DDBJ databases">
        <authorList>
            <consortium name="Pathogen Informatics"/>
        </authorList>
    </citation>
    <scope>NUCLEOTIDE SEQUENCE [LARGE SCALE GENOMIC DNA]</scope>
</reference>
<sequence>MLVLNCDCDVREVQIHYSLPAENSACPSVQRTCQAICQWPPSRTFCLARNQFQKTYSVNREDETLISYLNYEARREVECVVVLQKTSFQRVVRSAFDVITVSDPVSAAHRAHGGRHWTVVPIRLVMLSAEHDSREGDRGTSLDFFFPVLLLEVSIACTFEDLSAKLLQLVLAQSFEM</sequence>
<evidence type="ECO:0000313" key="2">
    <source>
        <dbReference type="Proteomes" id="UP000270094"/>
    </source>
</evidence>
<evidence type="ECO:0000313" key="1">
    <source>
        <dbReference type="EMBL" id="VDM76113.1"/>
    </source>
</evidence>
<dbReference type="Proteomes" id="UP000270094">
    <property type="component" value="Unassembled WGS sequence"/>
</dbReference>
<organism evidence="1 2">
    <name type="scientific">Strongylus vulgaris</name>
    <name type="common">Blood worm</name>
    <dbReference type="NCBI Taxonomy" id="40348"/>
    <lineage>
        <taxon>Eukaryota</taxon>
        <taxon>Metazoa</taxon>
        <taxon>Ecdysozoa</taxon>
        <taxon>Nematoda</taxon>
        <taxon>Chromadorea</taxon>
        <taxon>Rhabditida</taxon>
        <taxon>Rhabditina</taxon>
        <taxon>Rhabditomorpha</taxon>
        <taxon>Strongyloidea</taxon>
        <taxon>Strongylidae</taxon>
        <taxon>Strongylus</taxon>
    </lineage>
</organism>